<dbReference type="OrthoDB" id="6515265at2"/>
<proteinExistence type="predicted"/>
<sequence length="316" mass="34816">MKLWLSGVALLLASSTVWAENYRFVQSPSQKLDIWIDNIKSNSPQSWCAKELPLRIVANGDKSPSILTGFMPRLGTLLESQCSTLQRVHWRLEDPQGATLAFGTADRASDWDVKVTPVMADGPVAATQTEDKSAPADRTPWQEFTLQDGCRLRTFWAANAGASALFIPEGQCEKGGWLSGRSEVIQSGSAGEKRLPMTFVHGFPVSGLRDGIDADNLLITTLNNERMVVSNEQAPQSWMILPYKPELNAWAASGTIAVKVPREMAMDEANLQKQLNQVRKAWASWLAPDSPVTLLLIDSLQTQLRDPAVGAWRTQN</sequence>
<dbReference type="Proteomes" id="UP000295530">
    <property type="component" value="Unassembled WGS sequence"/>
</dbReference>
<protein>
    <submittedName>
        <fullName evidence="2">Uncharacterized protein</fullName>
    </submittedName>
</protein>
<keyword evidence="3" id="KW-1185">Reference proteome</keyword>
<dbReference type="EMBL" id="SNVX01000003">
    <property type="protein sequence ID" value="TDN60044.1"/>
    <property type="molecule type" value="Genomic_DNA"/>
</dbReference>
<accession>A0A4R6EM24</accession>
<keyword evidence="1" id="KW-0732">Signal</keyword>
<name>A0A4R6EM24_SCAGO</name>
<comment type="caution">
    <text evidence="2">The sequence shown here is derived from an EMBL/GenBank/DDBJ whole genome shotgun (WGS) entry which is preliminary data.</text>
</comment>
<feature type="chain" id="PRO_5020382074" evidence="1">
    <location>
        <begin position="20"/>
        <end position="316"/>
    </location>
</feature>
<evidence type="ECO:0000313" key="2">
    <source>
        <dbReference type="EMBL" id="TDN60044.1"/>
    </source>
</evidence>
<organism evidence="2 3">
    <name type="scientific">Scandinavium goeteborgense</name>
    <dbReference type="NCBI Taxonomy" id="1851514"/>
    <lineage>
        <taxon>Bacteria</taxon>
        <taxon>Pseudomonadati</taxon>
        <taxon>Pseudomonadota</taxon>
        <taxon>Gammaproteobacteria</taxon>
        <taxon>Enterobacterales</taxon>
        <taxon>Enterobacteriaceae</taxon>
        <taxon>Scandinavium</taxon>
    </lineage>
</organism>
<dbReference type="AlphaFoldDB" id="A0A4R6EM24"/>
<evidence type="ECO:0000256" key="1">
    <source>
        <dbReference type="SAM" id="SignalP"/>
    </source>
</evidence>
<dbReference type="RefSeq" id="WP_133460725.1">
    <property type="nucleotide sequence ID" value="NZ_SNVX01000003.1"/>
</dbReference>
<gene>
    <name evidence="2" type="ORF">EC847_103225</name>
</gene>
<reference evidence="2 3" key="1">
    <citation type="submission" date="2019-03" db="EMBL/GenBank/DDBJ databases">
        <title>Genomic analyses of the natural microbiome of Caenorhabditis elegans.</title>
        <authorList>
            <person name="Samuel B."/>
        </authorList>
    </citation>
    <scope>NUCLEOTIDE SEQUENCE [LARGE SCALE GENOMIC DNA]</scope>
    <source>
        <strain evidence="2 3">BIGb0156</strain>
    </source>
</reference>
<evidence type="ECO:0000313" key="3">
    <source>
        <dbReference type="Proteomes" id="UP000295530"/>
    </source>
</evidence>
<feature type="signal peptide" evidence="1">
    <location>
        <begin position="1"/>
        <end position="19"/>
    </location>
</feature>